<protein>
    <submittedName>
        <fullName evidence="1">Uncharacterized protein</fullName>
    </submittedName>
</protein>
<dbReference type="EMBL" id="LCZI01001578">
    <property type="protein sequence ID" value="KKZ60147.1"/>
    <property type="molecule type" value="Genomic_DNA"/>
</dbReference>
<comment type="caution">
    <text evidence="1">The sequence shown here is derived from an EMBL/GenBank/DDBJ whole genome shotgun (WGS) entry which is preliminary data.</text>
</comment>
<evidence type="ECO:0000313" key="2">
    <source>
        <dbReference type="Proteomes" id="UP000034164"/>
    </source>
</evidence>
<reference evidence="2" key="1">
    <citation type="journal article" date="2015" name="PLoS Genet.">
        <title>The dynamic genome and transcriptome of the human fungal pathogen Blastomyces and close relative Emmonsia.</title>
        <authorList>
            <person name="Munoz J.F."/>
            <person name="Gauthier G.M."/>
            <person name="Desjardins C.A."/>
            <person name="Gallo J.E."/>
            <person name="Holder J."/>
            <person name="Sullivan T.D."/>
            <person name="Marty A.J."/>
            <person name="Carmen J.C."/>
            <person name="Chen Z."/>
            <person name="Ding L."/>
            <person name="Gujja S."/>
            <person name="Magrini V."/>
            <person name="Misas E."/>
            <person name="Mitreva M."/>
            <person name="Priest M."/>
            <person name="Saif S."/>
            <person name="Whiston E.A."/>
            <person name="Young S."/>
            <person name="Zeng Q."/>
            <person name="Goldman W.E."/>
            <person name="Mardis E.R."/>
            <person name="Taylor J.W."/>
            <person name="McEwen J.G."/>
            <person name="Clay O.K."/>
            <person name="Klein B.S."/>
            <person name="Cuomo C.A."/>
        </authorList>
    </citation>
    <scope>NUCLEOTIDE SEQUENCE [LARGE SCALE GENOMIC DNA]</scope>
    <source>
        <strain evidence="2">UAMH 3008</strain>
    </source>
</reference>
<dbReference type="Proteomes" id="UP000034164">
    <property type="component" value="Unassembled WGS sequence"/>
</dbReference>
<gene>
    <name evidence="1" type="ORF">EMCG_05069</name>
</gene>
<dbReference type="VEuPathDB" id="FungiDB:EMCG_05069"/>
<dbReference type="AlphaFoldDB" id="A0A0G2HPX9"/>
<accession>A0A0G2HPX9</accession>
<evidence type="ECO:0000313" key="1">
    <source>
        <dbReference type="EMBL" id="KKZ60147.1"/>
    </source>
</evidence>
<sequence length="108" mass="12153">MTGIEWSDTEKVLGVYFASRGVHRHLSALRKFNPGLGSSTSWNIDGVNHWLHDRLEHLGVNMLEPTYDELAVVQQVVTIHLKAFMALTVHEGSTRYHPHASTSSVYPD</sequence>
<proteinExistence type="predicted"/>
<name>A0A0G2HPX9_9EURO</name>
<organism evidence="1 2">
    <name type="scientific">[Emmonsia] crescens</name>
    <dbReference type="NCBI Taxonomy" id="73230"/>
    <lineage>
        <taxon>Eukaryota</taxon>
        <taxon>Fungi</taxon>
        <taxon>Dikarya</taxon>
        <taxon>Ascomycota</taxon>
        <taxon>Pezizomycotina</taxon>
        <taxon>Eurotiomycetes</taxon>
        <taxon>Eurotiomycetidae</taxon>
        <taxon>Onygenales</taxon>
        <taxon>Ajellomycetaceae</taxon>
        <taxon>Emergomyces</taxon>
    </lineage>
</organism>